<feature type="compositionally biased region" description="Polar residues" evidence="10">
    <location>
        <begin position="399"/>
        <end position="419"/>
    </location>
</feature>
<dbReference type="Pfam" id="PF07558">
    <property type="entry name" value="Shugoshin_N"/>
    <property type="match status" value="1"/>
</dbReference>
<evidence type="ECO:0000256" key="2">
    <source>
        <dbReference type="ARBA" id="ARBA00010845"/>
    </source>
</evidence>
<keyword evidence="4" id="KW-0132">Cell division</keyword>
<evidence type="ECO:0000256" key="1">
    <source>
        <dbReference type="ARBA" id="ARBA00004584"/>
    </source>
</evidence>
<keyword evidence="5" id="KW-0159">Chromosome partition</keyword>
<evidence type="ECO:0000256" key="10">
    <source>
        <dbReference type="SAM" id="MobiDB-lite"/>
    </source>
</evidence>
<evidence type="ECO:0000256" key="7">
    <source>
        <dbReference type="ARBA" id="ARBA00023306"/>
    </source>
</evidence>
<evidence type="ECO:0000256" key="4">
    <source>
        <dbReference type="ARBA" id="ARBA00022618"/>
    </source>
</evidence>
<evidence type="ECO:0000313" key="13">
    <source>
        <dbReference type="EMBL" id="KDQ59909.1"/>
    </source>
</evidence>
<dbReference type="GO" id="GO:0005634">
    <property type="term" value="C:nucleus"/>
    <property type="evidence" value="ECO:0007669"/>
    <property type="project" value="InterPro"/>
</dbReference>
<dbReference type="GO" id="GO:0000779">
    <property type="term" value="C:condensed chromosome, centromeric region"/>
    <property type="evidence" value="ECO:0007669"/>
    <property type="project" value="UniProtKB-ARBA"/>
</dbReference>
<comment type="similarity">
    <text evidence="2">Belongs to the shugoshin family.</text>
</comment>
<keyword evidence="8" id="KW-0137">Centromere</keyword>
<evidence type="ECO:0000256" key="5">
    <source>
        <dbReference type="ARBA" id="ARBA00022829"/>
    </source>
</evidence>
<feature type="compositionally biased region" description="Polar residues" evidence="10">
    <location>
        <begin position="488"/>
        <end position="507"/>
    </location>
</feature>
<reference evidence="14" key="1">
    <citation type="journal article" date="2014" name="Proc. Natl. Acad. Sci. U.S.A.">
        <title>Extensive sampling of basidiomycete genomes demonstrates inadequacy of the white-rot/brown-rot paradigm for wood decay fungi.</title>
        <authorList>
            <person name="Riley R."/>
            <person name="Salamov A.A."/>
            <person name="Brown D.W."/>
            <person name="Nagy L.G."/>
            <person name="Floudas D."/>
            <person name="Held B.W."/>
            <person name="Levasseur A."/>
            <person name="Lombard V."/>
            <person name="Morin E."/>
            <person name="Otillar R."/>
            <person name="Lindquist E.A."/>
            <person name="Sun H."/>
            <person name="LaButti K.M."/>
            <person name="Schmutz J."/>
            <person name="Jabbour D."/>
            <person name="Luo H."/>
            <person name="Baker S.E."/>
            <person name="Pisabarro A.G."/>
            <person name="Walton J.D."/>
            <person name="Blanchette R.A."/>
            <person name="Henrissat B."/>
            <person name="Martin F."/>
            <person name="Cullen D."/>
            <person name="Hibbett D.S."/>
            <person name="Grigoriev I.V."/>
        </authorList>
    </citation>
    <scope>NUCLEOTIDE SEQUENCE [LARGE SCALE GENOMIC DNA]</scope>
    <source>
        <strain evidence="14">MUCL 33604</strain>
    </source>
</reference>
<dbReference type="InterPro" id="IPR011515">
    <property type="entry name" value="Shugoshin_C"/>
</dbReference>
<comment type="subcellular location">
    <subcellularLocation>
        <location evidence="1">Chromosome</location>
        <location evidence="1">Centromere</location>
    </subcellularLocation>
</comment>
<evidence type="ECO:0008006" key="15">
    <source>
        <dbReference type="Google" id="ProtNLM"/>
    </source>
</evidence>
<evidence type="ECO:0000256" key="8">
    <source>
        <dbReference type="ARBA" id="ARBA00023328"/>
    </source>
</evidence>
<dbReference type="GO" id="GO:0045132">
    <property type="term" value="P:meiotic chromosome segregation"/>
    <property type="evidence" value="ECO:0007669"/>
    <property type="project" value="InterPro"/>
</dbReference>
<dbReference type="InParanoid" id="A0A067PYW9"/>
<feature type="compositionally biased region" description="Low complexity" evidence="10">
    <location>
        <begin position="190"/>
        <end position="210"/>
    </location>
</feature>
<keyword evidence="3" id="KW-0158">Chromosome</keyword>
<sequence length="608" mass="66770">MASRQNDALLEFENCYHLVKWLMCDWSDAVKKKFLLANKHITKLNSTLSSKVEELNAQISTLHAENLRLRASEIALENLLKRERDKSRKIMSDAEEAVANLMKNLGELRETHHIPAGRSSTPQQSPPRPRATRRPRPDNDASPQFLRVARPPSFPQICEDDEEVVSDEEDADAENEVRVSPPAGRRKSKSSSSSSSRPASSSSSSSSSSKLPLPARVASPPLSSHQPRHIDLEQQATKPKKKKISRRQSGLLSILTIPDDVENAQPSSPRPSSPAIGSPRLRDLTLADEEEEVFAVLRGATVIVKEEDMEDAMEVDSVEDVAKKERREKRKAKDKERDTGVESGRTRERERKRAREGDVPAAEDDYLKLKDVTNSQMSRAMLPPLDINPSDRDRPDSEAPTSASSNITSSTFGTRNFLSTPATTPAITTPIVGISHLPTPHRSLSPQPPVVPSNADADAVVGGRERRVRKSVNYAEPKLNTKMRKPDSQSGSGVTTKRQSMTSSARSSLDCVDDREPSPPPMPQASSSSQPPPAPTIATTATAVKRKKSRPVAIVDEDEESEGAQADAEYGVALDNGWVNLHGRRRSVLGTSLRRLDGDDGRRHSLAT</sequence>
<feature type="domain" description="Shugoshin C-terminal" evidence="11">
    <location>
        <begin position="464"/>
        <end position="485"/>
    </location>
</feature>
<evidence type="ECO:0000256" key="9">
    <source>
        <dbReference type="SAM" id="Coils"/>
    </source>
</evidence>
<evidence type="ECO:0000259" key="12">
    <source>
        <dbReference type="Pfam" id="PF07558"/>
    </source>
</evidence>
<proteinExistence type="inferred from homology"/>
<gene>
    <name evidence="13" type="ORF">JAAARDRAFT_46487</name>
</gene>
<evidence type="ECO:0000313" key="14">
    <source>
        <dbReference type="Proteomes" id="UP000027265"/>
    </source>
</evidence>
<feature type="compositionally biased region" description="Acidic residues" evidence="10">
    <location>
        <begin position="307"/>
        <end position="319"/>
    </location>
</feature>
<dbReference type="AlphaFoldDB" id="A0A067PYW9"/>
<name>A0A067PYW9_9AGAM</name>
<keyword evidence="6 9" id="KW-0175">Coiled coil</keyword>
<dbReference type="InterPro" id="IPR011516">
    <property type="entry name" value="Shugoshin_N"/>
</dbReference>
<feature type="coiled-coil region" evidence="9">
    <location>
        <begin position="45"/>
        <end position="111"/>
    </location>
</feature>
<dbReference type="Pfam" id="PF07557">
    <property type="entry name" value="Shugoshin_C"/>
    <property type="match status" value="1"/>
</dbReference>
<dbReference type="Proteomes" id="UP000027265">
    <property type="component" value="Unassembled WGS sequence"/>
</dbReference>
<dbReference type="GO" id="GO:0051301">
    <property type="term" value="P:cell division"/>
    <property type="evidence" value="ECO:0007669"/>
    <property type="project" value="UniProtKB-KW"/>
</dbReference>
<evidence type="ECO:0000256" key="6">
    <source>
        <dbReference type="ARBA" id="ARBA00023054"/>
    </source>
</evidence>
<evidence type="ECO:0000256" key="3">
    <source>
        <dbReference type="ARBA" id="ARBA00022454"/>
    </source>
</evidence>
<evidence type="ECO:0000259" key="11">
    <source>
        <dbReference type="Pfam" id="PF07557"/>
    </source>
</evidence>
<dbReference type="STRING" id="933084.A0A067PYW9"/>
<organism evidence="13 14">
    <name type="scientific">Jaapia argillacea MUCL 33604</name>
    <dbReference type="NCBI Taxonomy" id="933084"/>
    <lineage>
        <taxon>Eukaryota</taxon>
        <taxon>Fungi</taxon>
        <taxon>Dikarya</taxon>
        <taxon>Basidiomycota</taxon>
        <taxon>Agaricomycotina</taxon>
        <taxon>Agaricomycetes</taxon>
        <taxon>Agaricomycetidae</taxon>
        <taxon>Jaapiales</taxon>
        <taxon>Jaapiaceae</taxon>
        <taxon>Jaapia</taxon>
    </lineage>
</organism>
<feature type="domain" description="Shugoshin N-terminal coiled-coil" evidence="12">
    <location>
        <begin position="30"/>
        <end position="71"/>
    </location>
</feature>
<feature type="compositionally biased region" description="Low complexity" evidence="10">
    <location>
        <begin position="420"/>
        <end position="431"/>
    </location>
</feature>
<feature type="compositionally biased region" description="Basic and acidic residues" evidence="10">
    <location>
        <begin position="320"/>
        <end position="358"/>
    </location>
</feature>
<dbReference type="OrthoDB" id="5394106at2759"/>
<keyword evidence="14" id="KW-1185">Reference proteome</keyword>
<feature type="compositionally biased region" description="Acidic residues" evidence="10">
    <location>
        <begin position="158"/>
        <end position="174"/>
    </location>
</feature>
<dbReference type="EMBL" id="KL197715">
    <property type="protein sequence ID" value="KDQ59909.1"/>
    <property type="molecule type" value="Genomic_DNA"/>
</dbReference>
<feature type="region of interest" description="Disordered" evidence="10">
    <location>
        <begin position="112"/>
        <end position="283"/>
    </location>
</feature>
<feature type="region of interest" description="Disordered" evidence="10">
    <location>
        <begin position="306"/>
        <end position="567"/>
    </location>
</feature>
<keyword evidence="7" id="KW-0131">Cell cycle</keyword>
<protein>
    <recommendedName>
        <fullName evidence="15">Shugoshin C-terminal domain-containing protein</fullName>
    </recommendedName>
</protein>
<dbReference type="HOGENOM" id="CLU_034118_0_0_1"/>
<accession>A0A067PYW9</accession>